<feature type="compositionally biased region" description="Basic and acidic residues" evidence="1">
    <location>
        <begin position="109"/>
        <end position="123"/>
    </location>
</feature>
<gene>
    <name evidence="2" type="ORF">AB0A88_22890</name>
</gene>
<dbReference type="EMBL" id="JBEZAE010000015">
    <property type="protein sequence ID" value="MEU7072974.1"/>
    <property type="molecule type" value="Genomic_DNA"/>
</dbReference>
<comment type="caution">
    <text evidence="2">The sequence shown here is derived from an EMBL/GenBank/DDBJ whole genome shotgun (WGS) entry which is preliminary data.</text>
</comment>
<sequence>MTPALVTELATAVRATLAPFVSDPTAGTLCDLSLALTRMSAYADSGNSTGRDREIPGYWIDSSAACDHVHEHIQNMNSTFATGTAPTELDVRTVKYAVLAATALFDDAARRDAPPQTDAHDPHGASPENGFSVFDIAHAAAHLLGSGWQAAAGLHNTRGVIQHSDGTAYLLTVGDVGDTEPELYVENGDTRHVLWNTDGEDPATLARLVADTIRDLALA</sequence>
<evidence type="ECO:0000256" key="1">
    <source>
        <dbReference type="SAM" id="MobiDB-lite"/>
    </source>
</evidence>
<dbReference type="RefSeq" id="WP_358476276.1">
    <property type="nucleotide sequence ID" value="NZ_JBEZAE010000015.1"/>
</dbReference>
<organism evidence="2 3">
    <name type="scientific">Streptomyces narbonensis</name>
    <dbReference type="NCBI Taxonomy" id="67333"/>
    <lineage>
        <taxon>Bacteria</taxon>
        <taxon>Bacillati</taxon>
        <taxon>Actinomycetota</taxon>
        <taxon>Actinomycetes</taxon>
        <taxon>Kitasatosporales</taxon>
        <taxon>Streptomycetaceae</taxon>
        <taxon>Streptomyces</taxon>
    </lineage>
</organism>
<reference evidence="2 3" key="1">
    <citation type="submission" date="2024-06" db="EMBL/GenBank/DDBJ databases">
        <title>The Natural Products Discovery Center: Release of the First 8490 Sequenced Strains for Exploring Actinobacteria Biosynthetic Diversity.</title>
        <authorList>
            <person name="Kalkreuter E."/>
            <person name="Kautsar S.A."/>
            <person name="Yang D."/>
            <person name="Bader C.D."/>
            <person name="Teijaro C.N."/>
            <person name="Fluegel L."/>
            <person name="Davis C.M."/>
            <person name="Simpson J.R."/>
            <person name="Lauterbach L."/>
            <person name="Steele A.D."/>
            <person name="Gui C."/>
            <person name="Meng S."/>
            <person name="Li G."/>
            <person name="Viehrig K."/>
            <person name="Ye F."/>
            <person name="Su P."/>
            <person name="Kiefer A.F."/>
            <person name="Nichols A."/>
            <person name="Cepeda A.J."/>
            <person name="Yan W."/>
            <person name="Fan B."/>
            <person name="Jiang Y."/>
            <person name="Adhikari A."/>
            <person name="Zheng C.-J."/>
            <person name="Schuster L."/>
            <person name="Cowan T.M."/>
            <person name="Smanski M.J."/>
            <person name="Chevrette M.G."/>
            <person name="De Carvalho L.P.S."/>
            <person name="Shen B."/>
        </authorList>
    </citation>
    <scope>NUCLEOTIDE SEQUENCE [LARGE SCALE GENOMIC DNA]</scope>
    <source>
        <strain evidence="2 3">NPDC045974</strain>
    </source>
</reference>
<accession>A0ABV3CDW3</accession>
<evidence type="ECO:0000313" key="3">
    <source>
        <dbReference type="Proteomes" id="UP001551329"/>
    </source>
</evidence>
<feature type="region of interest" description="Disordered" evidence="1">
    <location>
        <begin position="109"/>
        <end position="128"/>
    </location>
</feature>
<keyword evidence="3" id="KW-1185">Reference proteome</keyword>
<protein>
    <submittedName>
        <fullName evidence="2">Uncharacterized protein</fullName>
    </submittedName>
</protein>
<name>A0ABV3CDW3_9ACTN</name>
<evidence type="ECO:0000313" key="2">
    <source>
        <dbReference type="EMBL" id="MEU7072974.1"/>
    </source>
</evidence>
<dbReference type="Proteomes" id="UP001551329">
    <property type="component" value="Unassembled WGS sequence"/>
</dbReference>
<proteinExistence type="predicted"/>